<proteinExistence type="predicted"/>
<sequence>MTAVLDRFPQRSNARSNRTRILATARQQLLDHPDASLDSIAQAAGVVRRTLYGHFSNRQALVAALTQEAGQALQQAFTAARTPGDDPLEAMARMALAAWDAGDHYRMLVSLERRHPGEESIRAALAPAREEAGATVQRGQDEGVFADLVPAPALALALEALMLALAEANAASTWVDPTGEAAATELLAAAGVAPQVAALRVRDVLHR</sequence>
<dbReference type="SUPFAM" id="SSF46689">
    <property type="entry name" value="Homeodomain-like"/>
    <property type="match status" value="1"/>
</dbReference>
<organism evidence="4">
    <name type="scientific">Streptomyces sp. R11</name>
    <dbReference type="NCBI Taxonomy" id="3238625"/>
    <lineage>
        <taxon>Bacteria</taxon>
        <taxon>Bacillati</taxon>
        <taxon>Actinomycetota</taxon>
        <taxon>Actinomycetes</taxon>
        <taxon>Kitasatosporales</taxon>
        <taxon>Streptomycetaceae</taxon>
        <taxon>Streptomyces</taxon>
    </lineage>
</organism>
<feature type="DNA-binding region" description="H-T-H motif" evidence="2">
    <location>
        <begin position="36"/>
        <end position="55"/>
    </location>
</feature>
<dbReference type="EMBL" id="CP163432">
    <property type="protein sequence ID" value="XDQ15716.1"/>
    <property type="molecule type" value="Genomic_DNA"/>
</dbReference>
<reference evidence="4" key="1">
    <citation type="submission" date="2024-07" db="EMBL/GenBank/DDBJ databases">
        <authorList>
            <person name="Yu S.T."/>
        </authorList>
    </citation>
    <scope>NUCLEOTIDE SEQUENCE</scope>
    <source>
        <strain evidence="4">R11</strain>
    </source>
</reference>
<evidence type="ECO:0000256" key="1">
    <source>
        <dbReference type="ARBA" id="ARBA00023125"/>
    </source>
</evidence>
<dbReference type="Gene3D" id="1.10.357.10">
    <property type="entry name" value="Tetracycline Repressor, domain 2"/>
    <property type="match status" value="1"/>
</dbReference>
<dbReference type="InterPro" id="IPR036271">
    <property type="entry name" value="Tet_transcr_reg_TetR-rel_C_sf"/>
</dbReference>
<dbReference type="GO" id="GO:0003700">
    <property type="term" value="F:DNA-binding transcription factor activity"/>
    <property type="evidence" value="ECO:0007669"/>
    <property type="project" value="TreeGrafter"/>
</dbReference>
<keyword evidence="1 2" id="KW-0238">DNA-binding</keyword>
<accession>A0AB39NCV4</accession>
<dbReference type="PANTHER" id="PTHR30055">
    <property type="entry name" value="HTH-TYPE TRANSCRIPTIONAL REGULATOR RUTR"/>
    <property type="match status" value="1"/>
</dbReference>
<evidence type="ECO:0000259" key="3">
    <source>
        <dbReference type="PROSITE" id="PS50977"/>
    </source>
</evidence>
<dbReference type="Pfam" id="PF00440">
    <property type="entry name" value="TetR_N"/>
    <property type="match status" value="1"/>
</dbReference>
<dbReference type="RefSeq" id="WP_369275643.1">
    <property type="nucleotide sequence ID" value="NZ_CP163432.1"/>
</dbReference>
<evidence type="ECO:0000313" key="4">
    <source>
        <dbReference type="EMBL" id="XDQ15716.1"/>
    </source>
</evidence>
<dbReference type="AlphaFoldDB" id="A0AB39NCV4"/>
<gene>
    <name evidence="4" type="ORF">AB5J55_41885</name>
</gene>
<dbReference type="PROSITE" id="PS50977">
    <property type="entry name" value="HTH_TETR_2"/>
    <property type="match status" value="1"/>
</dbReference>
<name>A0AB39NCV4_9ACTN</name>
<protein>
    <submittedName>
        <fullName evidence="4">TetR/AcrR family transcriptional regulator</fullName>
    </submittedName>
</protein>
<dbReference type="InterPro" id="IPR001647">
    <property type="entry name" value="HTH_TetR"/>
</dbReference>
<evidence type="ECO:0000256" key="2">
    <source>
        <dbReference type="PROSITE-ProRule" id="PRU00335"/>
    </source>
</evidence>
<dbReference type="InterPro" id="IPR009057">
    <property type="entry name" value="Homeodomain-like_sf"/>
</dbReference>
<dbReference type="InterPro" id="IPR050109">
    <property type="entry name" value="HTH-type_TetR-like_transc_reg"/>
</dbReference>
<dbReference type="SUPFAM" id="SSF48498">
    <property type="entry name" value="Tetracyclin repressor-like, C-terminal domain"/>
    <property type="match status" value="1"/>
</dbReference>
<dbReference type="GO" id="GO:0000976">
    <property type="term" value="F:transcription cis-regulatory region binding"/>
    <property type="evidence" value="ECO:0007669"/>
    <property type="project" value="TreeGrafter"/>
</dbReference>
<feature type="domain" description="HTH tetR-type" evidence="3">
    <location>
        <begin position="15"/>
        <end position="73"/>
    </location>
</feature>
<dbReference type="PANTHER" id="PTHR30055:SF209">
    <property type="entry name" value="POSSIBLE TRANSCRIPTIONAL REGULATORY PROTEIN (PROBABLY TETR-FAMILY)"/>
    <property type="match status" value="1"/>
</dbReference>